<keyword evidence="3" id="KW-1185">Reference proteome</keyword>
<feature type="signal peptide" evidence="1">
    <location>
        <begin position="1"/>
        <end position="27"/>
    </location>
</feature>
<reference evidence="2 3" key="1">
    <citation type="submission" date="2021-03" db="EMBL/GenBank/DDBJ databases">
        <title>Sequencing the genomes of 1000 actinobacteria strains.</title>
        <authorList>
            <person name="Klenk H.-P."/>
        </authorList>
    </citation>
    <scope>NUCLEOTIDE SEQUENCE [LARGE SCALE GENOMIC DNA]</scope>
    <source>
        <strain evidence="2 3">DSM 44580</strain>
    </source>
</reference>
<name>A0ABS5AD74_9PSEU</name>
<feature type="chain" id="PRO_5045795932" evidence="1">
    <location>
        <begin position="28"/>
        <end position="102"/>
    </location>
</feature>
<protein>
    <submittedName>
        <fullName evidence="2">Uncharacterized protein</fullName>
    </submittedName>
</protein>
<proteinExistence type="predicted"/>
<dbReference type="EMBL" id="JAGIOO010000001">
    <property type="protein sequence ID" value="MBP2474511.1"/>
    <property type="molecule type" value="Genomic_DNA"/>
</dbReference>
<evidence type="ECO:0000256" key="1">
    <source>
        <dbReference type="SAM" id="SignalP"/>
    </source>
</evidence>
<gene>
    <name evidence="2" type="ORF">JOF53_003383</name>
</gene>
<evidence type="ECO:0000313" key="3">
    <source>
        <dbReference type="Proteomes" id="UP001519363"/>
    </source>
</evidence>
<evidence type="ECO:0000313" key="2">
    <source>
        <dbReference type="EMBL" id="MBP2474511.1"/>
    </source>
</evidence>
<comment type="caution">
    <text evidence="2">The sequence shown here is derived from an EMBL/GenBank/DDBJ whole genome shotgun (WGS) entry which is preliminary data.</text>
</comment>
<keyword evidence="1" id="KW-0732">Signal</keyword>
<dbReference type="RefSeq" id="WP_086783389.1">
    <property type="nucleotide sequence ID" value="NZ_JAGIOO010000001.1"/>
</dbReference>
<accession>A0ABS5AD74</accession>
<sequence>MKSLKKAIVIGALALGLPVAVAGTASAAEVGKPINVLIAAVGQGPTVQKAVDAAQKDVLKGLADFEKEKQVKCKPDGNSVEIRKIDKGFEAFSQLKAVCVKK</sequence>
<dbReference type="Proteomes" id="UP001519363">
    <property type="component" value="Unassembled WGS sequence"/>
</dbReference>
<organism evidence="2 3">
    <name type="scientific">Crossiella equi</name>
    <dbReference type="NCBI Taxonomy" id="130796"/>
    <lineage>
        <taxon>Bacteria</taxon>
        <taxon>Bacillati</taxon>
        <taxon>Actinomycetota</taxon>
        <taxon>Actinomycetes</taxon>
        <taxon>Pseudonocardiales</taxon>
        <taxon>Pseudonocardiaceae</taxon>
        <taxon>Crossiella</taxon>
    </lineage>
</organism>